<evidence type="ECO:0000313" key="2">
    <source>
        <dbReference type="Proteomes" id="UP000807716"/>
    </source>
</evidence>
<dbReference type="Proteomes" id="UP000807716">
    <property type="component" value="Unassembled WGS sequence"/>
</dbReference>
<organism evidence="1 2">
    <name type="scientific">Actinomortierella ambigua</name>
    <dbReference type="NCBI Taxonomy" id="1343610"/>
    <lineage>
        <taxon>Eukaryota</taxon>
        <taxon>Fungi</taxon>
        <taxon>Fungi incertae sedis</taxon>
        <taxon>Mucoromycota</taxon>
        <taxon>Mortierellomycotina</taxon>
        <taxon>Mortierellomycetes</taxon>
        <taxon>Mortierellales</taxon>
        <taxon>Mortierellaceae</taxon>
        <taxon>Actinomortierella</taxon>
    </lineage>
</organism>
<evidence type="ECO:0000313" key="1">
    <source>
        <dbReference type="EMBL" id="KAG0259861.1"/>
    </source>
</evidence>
<dbReference type="EMBL" id="JAAAJB010000268">
    <property type="protein sequence ID" value="KAG0259861.1"/>
    <property type="molecule type" value="Genomic_DNA"/>
</dbReference>
<name>A0A9P6U5B9_9FUNG</name>
<sequence>MGTTKIAGFGLAIRKRQCRDRAGTTHIMPPELINRTRSRQHMTPLKVGYLGSGYNSVLGTEVRPAPPPSPPPWEQASYAAPKIFSQDFFYGPERLPCERNQAWNRIRFLLLLGLLHLGPSRRTQRRNQAPRQRAYAAAARENLDQIRTGDGDAYDPPYGLHQFIAAKLTVSSSTASGPLSVRNANSASSEFPALLLAALLFGLDV</sequence>
<comment type="caution">
    <text evidence="1">The sequence shown here is derived from an EMBL/GenBank/DDBJ whole genome shotgun (WGS) entry which is preliminary data.</text>
</comment>
<reference evidence="1" key="1">
    <citation type="journal article" date="2020" name="Fungal Divers.">
        <title>Resolving the Mortierellaceae phylogeny through synthesis of multi-gene phylogenetics and phylogenomics.</title>
        <authorList>
            <person name="Vandepol N."/>
            <person name="Liber J."/>
            <person name="Desiro A."/>
            <person name="Na H."/>
            <person name="Kennedy M."/>
            <person name="Barry K."/>
            <person name="Grigoriev I.V."/>
            <person name="Miller A.N."/>
            <person name="O'Donnell K."/>
            <person name="Stajich J.E."/>
            <person name="Bonito G."/>
        </authorList>
    </citation>
    <scope>NUCLEOTIDE SEQUENCE</scope>
    <source>
        <strain evidence="1">BC1065</strain>
    </source>
</reference>
<protein>
    <submittedName>
        <fullName evidence="1">Uncharacterized protein</fullName>
    </submittedName>
</protein>
<dbReference type="AlphaFoldDB" id="A0A9P6U5B9"/>
<keyword evidence="2" id="KW-1185">Reference proteome</keyword>
<accession>A0A9P6U5B9</accession>
<dbReference type="OrthoDB" id="541276at2759"/>
<proteinExistence type="predicted"/>
<gene>
    <name evidence="1" type="ORF">DFQ27_003830</name>
</gene>